<reference evidence="4" key="1">
    <citation type="journal article" date="2019" name="Sci. Rep.">
        <title>Draft genome of Tanacetum cinerariifolium, the natural source of mosquito coil.</title>
        <authorList>
            <person name="Yamashiro T."/>
            <person name="Shiraishi A."/>
            <person name="Satake H."/>
            <person name="Nakayama K."/>
        </authorList>
    </citation>
    <scope>NUCLEOTIDE SEQUENCE</scope>
</reference>
<comment type="caution">
    <text evidence="4">The sequence shown here is derived from an EMBL/GenBank/DDBJ whole genome shotgun (WGS) entry which is preliminary data.</text>
</comment>
<evidence type="ECO:0000256" key="1">
    <source>
        <dbReference type="ARBA" id="ARBA00004167"/>
    </source>
</evidence>
<dbReference type="PANTHER" id="PTHR45631:SF202">
    <property type="entry name" value="SENESCENCE-INDUCED RECEPTOR-LIKE SERINE_THREONINE-PROTEIN KINASE"/>
    <property type="match status" value="1"/>
</dbReference>
<feature type="signal peptide" evidence="2">
    <location>
        <begin position="1"/>
        <end position="27"/>
    </location>
</feature>
<proteinExistence type="predicted"/>
<feature type="chain" id="PRO_5025695258" evidence="2">
    <location>
        <begin position="28"/>
        <end position="321"/>
    </location>
</feature>
<feature type="domain" description="Malectin-like" evidence="3">
    <location>
        <begin position="98"/>
        <end position="321"/>
    </location>
</feature>
<sequence length="321" mass="36634">MLLAVEMTMFRHCILILALHLARLVYAQNDQSGFISLDCGSPPGSYTDNSTGINYVSDDGLIEGGATYKFATSSNSFQLSSLRYFPENERNCYTLRPQQGKNNRYFPENERNCYTLKPQQGKNNRYLIRARIGYGNYDYIDRNPQFDLYLGADYWATVNITNSAVAITLEMIHLSLSDYIHVCLINTGLGTPVISALELRLLNITMYEGQFQSLILSQRQNFGTNDSVRYKDDMYDRIWRPSSMIGGRAVNNSDLVSAGLSDEEKVPLKVRSTAYTPINSTNMLRYTWVANATDKFILYIHIAEVEILQSNQKREFNIYLN</sequence>
<name>A0A699KXI2_TANCI</name>
<evidence type="ECO:0000259" key="3">
    <source>
        <dbReference type="Pfam" id="PF12819"/>
    </source>
</evidence>
<keyword evidence="4" id="KW-0418">Kinase</keyword>
<dbReference type="Pfam" id="PF12819">
    <property type="entry name" value="Malectin_like"/>
    <property type="match status" value="1"/>
</dbReference>
<dbReference type="PANTHER" id="PTHR45631">
    <property type="entry name" value="OS07G0107800 PROTEIN-RELATED"/>
    <property type="match status" value="1"/>
</dbReference>
<keyword evidence="4" id="KW-0812">Transmembrane</keyword>
<keyword evidence="2" id="KW-0732">Signal</keyword>
<evidence type="ECO:0000313" key="4">
    <source>
        <dbReference type="EMBL" id="GFB11250.1"/>
    </source>
</evidence>
<dbReference type="InterPro" id="IPR024788">
    <property type="entry name" value="Malectin-like_Carb-bd_dom"/>
</dbReference>
<keyword evidence="4" id="KW-0808">Transferase</keyword>
<dbReference type="EMBL" id="BKCJ010554664">
    <property type="protein sequence ID" value="GFB11250.1"/>
    <property type="molecule type" value="Genomic_DNA"/>
</dbReference>
<feature type="non-terminal residue" evidence="4">
    <location>
        <position position="321"/>
    </location>
</feature>
<dbReference type="AlphaFoldDB" id="A0A699KXI2"/>
<gene>
    <name evidence="4" type="ORF">Tci_683221</name>
</gene>
<organism evidence="4">
    <name type="scientific">Tanacetum cinerariifolium</name>
    <name type="common">Dalmatian daisy</name>
    <name type="synonym">Chrysanthemum cinerariifolium</name>
    <dbReference type="NCBI Taxonomy" id="118510"/>
    <lineage>
        <taxon>Eukaryota</taxon>
        <taxon>Viridiplantae</taxon>
        <taxon>Streptophyta</taxon>
        <taxon>Embryophyta</taxon>
        <taxon>Tracheophyta</taxon>
        <taxon>Spermatophyta</taxon>
        <taxon>Magnoliopsida</taxon>
        <taxon>eudicotyledons</taxon>
        <taxon>Gunneridae</taxon>
        <taxon>Pentapetalae</taxon>
        <taxon>asterids</taxon>
        <taxon>campanulids</taxon>
        <taxon>Asterales</taxon>
        <taxon>Asteraceae</taxon>
        <taxon>Asteroideae</taxon>
        <taxon>Anthemideae</taxon>
        <taxon>Anthemidinae</taxon>
        <taxon>Tanacetum</taxon>
    </lineage>
</organism>
<comment type="subcellular location">
    <subcellularLocation>
        <location evidence="1">Membrane</location>
        <topology evidence="1">Single-pass membrane protein</topology>
    </subcellularLocation>
</comment>
<dbReference type="GO" id="GO:0016301">
    <property type="term" value="F:kinase activity"/>
    <property type="evidence" value="ECO:0007669"/>
    <property type="project" value="UniProtKB-KW"/>
</dbReference>
<keyword evidence="4" id="KW-0472">Membrane</keyword>
<protein>
    <submittedName>
        <fullName evidence="4">Leucine-rich repeat transmembrane protein kinase protein</fullName>
    </submittedName>
</protein>
<accession>A0A699KXI2</accession>
<evidence type="ECO:0000256" key="2">
    <source>
        <dbReference type="SAM" id="SignalP"/>
    </source>
</evidence>
<dbReference type="GO" id="GO:0016020">
    <property type="term" value="C:membrane"/>
    <property type="evidence" value="ECO:0007669"/>
    <property type="project" value="UniProtKB-SubCell"/>
</dbReference>